<dbReference type="RefSeq" id="XP_002771336.1">
    <property type="nucleotide sequence ID" value="XM_002771290.1"/>
</dbReference>
<dbReference type="EMBL" id="GG682441">
    <property type="protein sequence ID" value="EER03152.1"/>
    <property type="molecule type" value="Genomic_DNA"/>
</dbReference>
<keyword evidence="2" id="KW-1185">Reference proteome</keyword>
<evidence type="ECO:0000313" key="1">
    <source>
        <dbReference type="EMBL" id="EER03152.1"/>
    </source>
</evidence>
<dbReference type="AlphaFoldDB" id="C5LJF2"/>
<name>C5LJF2_PERM5</name>
<dbReference type="InParanoid" id="C5LJF2"/>
<evidence type="ECO:0000313" key="2">
    <source>
        <dbReference type="Proteomes" id="UP000007800"/>
    </source>
</evidence>
<gene>
    <name evidence="1" type="ORF">Pmar_PMAR018408</name>
</gene>
<proteinExistence type="predicted"/>
<accession>C5LJF2</accession>
<sequence>MVADQDGVNSEEIIADFKRVAASVDGDADFARVRFIQASEGVTIPGAKCGRFATLAGIVTRWTCKKAFRFVEDNYL</sequence>
<reference evidence="1 2" key="1">
    <citation type="submission" date="2008-07" db="EMBL/GenBank/DDBJ databases">
        <authorList>
            <person name="El-Sayed N."/>
            <person name="Caler E."/>
            <person name="Inman J."/>
            <person name="Amedeo P."/>
            <person name="Hass B."/>
            <person name="Wortman J."/>
        </authorList>
    </citation>
    <scope>NUCLEOTIDE SEQUENCE [LARGE SCALE GENOMIC DNA]</scope>
    <source>
        <strain evidence="2">ATCC 50983 / TXsc</strain>
    </source>
</reference>
<dbReference type="GeneID" id="9051906"/>
<dbReference type="Proteomes" id="UP000007800">
    <property type="component" value="Unassembled WGS sequence"/>
</dbReference>
<organism evidence="2">
    <name type="scientific">Perkinsus marinus (strain ATCC 50983 / TXsc)</name>
    <dbReference type="NCBI Taxonomy" id="423536"/>
    <lineage>
        <taxon>Eukaryota</taxon>
        <taxon>Sar</taxon>
        <taxon>Alveolata</taxon>
        <taxon>Perkinsozoa</taxon>
        <taxon>Perkinsea</taxon>
        <taxon>Perkinsida</taxon>
        <taxon>Perkinsidae</taxon>
        <taxon>Perkinsus</taxon>
    </lineage>
</organism>
<protein>
    <submittedName>
        <fullName evidence="1">Uncharacterized protein</fullName>
    </submittedName>
</protein>